<feature type="compositionally biased region" description="Basic and acidic residues" evidence="1">
    <location>
        <begin position="90"/>
        <end position="101"/>
    </location>
</feature>
<evidence type="ECO:0000313" key="3">
    <source>
        <dbReference type="EMBL" id="BFP48932.1"/>
    </source>
</evidence>
<organism evidence="3">
    <name type="scientific">Kitasatospora sp. CMC57</name>
    <dbReference type="NCBI Taxonomy" id="3231513"/>
    <lineage>
        <taxon>Bacteria</taxon>
        <taxon>Bacillati</taxon>
        <taxon>Actinomycetota</taxon>
        <taxon>Actinomycetes</taxon>
        <taxon>Kitasatosporales</taxon>
        <taxon>Streptomycetaceae</taxon>
        <taxon>Kitasatospora</taxon>
    </lineage>
</organism>
<reference evidence="3" key="1">
    <citation type="submission" date="2024-07" db="EMBL/GenBank/DDBJ databases">
        <title>Complete genome sequences of cellulolytic bacteria, Kitasatospora sp. CMC57 and Streptomyces sp. CMC78, isolated from Japanese agricultural soil.</title>
        <authorList>
            <person name="Hashimoto T."/>
            <person name="Ito M."/>
            <person name="Iwamoto M."/>
            <person name="Fukahori D."/>
            <person name="Shoda T."/>
            <person name="Sakoda M."/>
            <person name="Morohoshi T."/>
            <person name="Mitsuboshi M."/>
            <person name="Nishizawa T."/>
        </authorList>
    </citation>
    <scope>NUCLEOTIDE SEQUENCE</scope>
    <source>
        <strain evidence="3">CMC57</strain>
    </source>
</reference>
<feature type="region of interest" description="Disordered" evidence="1">
    <location>
        <begin position="90"/>
        <end position="127"/>
    </location>
</feature>
<evidence type="ECO:0000256" key="2">
    <source>
        <dbReference type="SAM" id="Phobius"/>
    </source>
</evidence>
<name>A0AB33K2B2_9ACTN</name>
<keyword evidence="2" id="KW-1133">Transmembrane helix</keyword>
<proteinExistence type="predicted"/>
<gene>
    <name evidence="3" type="ORF">KCMC57_53000</name>
</gene>
<dbReference type="EMBL" id="AP035881">
    <property type="protein sequence ID" value="BFP48932.1"/>
    <property type="molecule type" value="Genomic_DNA"/>
</dbReference>
<evidence type="ECO:0008006" key="4">
    <source>
        <dbReference type="Google" id="ProtNLM"/>
    </source>
</evidence>
<feature type="transmembrane region" description="Helical" evidence="2">
    <location>
        <begin position="45"/>
        <end position="66"/>
    </location>
</feature>
<protein>
    <recommendedName>
        <fullName evidence="4">LapA family protein</fullName>
    </recommendedName>
</protein>
<feature type="compositionally biased region" description="Basic residues" evidence="1">
    <location>
        <begin position="115"/>
        <end position="127"/>
    </location>
</feature>
<keyword evidence="2" id="KW-0812">Transmembrane</keyword>
<dbReference type="AlphaFoldDB" id="A0AB33K2B2"/>
<sequence length="127" mass="13469">MILLGILLMAAIGAFTGLLIADNTSGGPDYDVTVLGHHIATMNSLAIFLSGIALTLLFCLGLALAVGVSARRRRRSAELSEARAEARQAAAERDALQDRVQDVPPTAGEAVPTSTRRHRRTGHLFGH</sequence>
<evidence type="ECO:0000256" key="1">
    <source>
        <dbReference type="SAM" id="MobiDB-lite"/>
    </source>
</evidence>
<dbReference type="RefSeq" id="WP_407991102.1">
    <property type="nucleotide sequence ID" value="NZ_AP035881.2"/>
</dbReference>
<accession>A0AB33K2B2</accession>
<keyword evidence="2" id="KW-0472">Membrane</keyword>